<dbReference type="Pfam" id="PF00144">
    <property type="entry name" value="Beta-lactamase"/>
    <property type="match status" value="1"/>
</dbReference>
<proteinExistence type="predicted"/>
<organism evidence="3 4">
    <name type="scientific">Pararhizobium polonicum</name>
    <dbReference type="NCBI Taxonomy" id="1612624"/>
    <lineage>
        <taxon>Bacteria</taxon>
        <taxon>Pseudomonadati</taxon>
        <taxon>Pseudomonadota</taxon>
        <taxon>Alphaproteobacteria</taxon>
        <taxon>Hyphomicrobiales</taxon>
        <taxon>Rhizobiaceae</taxon>
        <taxon>Rhizobium/Agrobacterium group</taxon>
        <taxon>Pararhizobium</taxon>
    </lineage>
</organism>
<keyword evidence="4" id="KW-1185">Reference proteome</keyword>
<dbReference type="SUPFAM" id="SSF56601">
    <property type="entry name" value="beta-lactamase/transpeptidase-like"/>
    <property type="match status" value="1"/>
</dbReference>
<keyword evidence="3" id="KW-0378">Hydrolase</keyword>
<dbReference type="PANTHER" id="PTHR43283:SF7">
    <property type="entry name" value="BETA-LACTAMASE-RELATED DOMAIN-CONTAINING PROTEIN"/>
    <property type="match status" value="1"/>
</dbReference>
<dbReference type="PANTHER" id="PTHR43283">
    <property type="entry name" value="BETA-LACTAMASE-RELATED"/>
    <property type="match status" value="1"/>
</dbReference>
<comment type="caution">
    <text evidence="3">The sequence shown here is derived from an EMBL/GenBank/DDBJ whole genome shotgun (WGS) entry which is preliminary data.</text>
</comment>
<evidence type="ECO:0000256" key="1">
    <source>
        <dbReference type="SAM" id="SignalP"/>
    </source>
</evidence>
<dbReference type="InterPro" id="IPR050789">
    <property type="entry name" value="Diverse_Enzym_Activities"/>
</dbReference>
<gene>
    <name evidence="3" type="ORF">ADU59_11770</name>
</gene>
<dbReference type="InterPro" id="IPR001466">
    <property type="entry name" value="Beta-lactam-related"/>
</dbReference>
<accession>A0A1C7P2K3</accession>
<evidence type="ECO:0000313" key="4">
    <source>
        <dbReference type="Proteomes" id="UP000093111"/>
    </source>
</evidence>
<dbReference type="GO" id="GO:0016787">
    <property type="term" value="F:hydrolase activity"/>
    <property type="evidence" value="ECO:0007669"/>
    <property type="project" value="UniProtKB-KW"/>
</dbReference>
<reference evidence="3 4" key="1">
    <citation type="journal article" date="2016" name="Syst. Appl. Microbiol.">
        <title>Pararhizobium polonicum sp. nov. isolated from tumors on stone fruit rootstocks.</title>
        <authorList>
            <person name="Pulawska J."/>
            <person name="Kuzmanovic N."/>
            <person name="Willems A."/>
            <person name="Pothier J.F."/>
        </authorList>
    </citation>
    <scope>NUCLEOTIDE SEQUENCE [LARGE SCALE GENOMIC DNA]</scope>
    <source>
        <strain evidence="3 4">F5.1</strain>
    </source>
</reference>
<dbReference type="Gene3D" id="3.40.710.10">
    <property type="entry name" value="DD-peptidase/beta-lactamase superfamily"/>
    <property type="match status" value="1"/>
</dbReference>
<feature type="signal peptide" evidence="1">
    <location>
        <begin position="1"/>
        <end position="19"/>
    </location>
</feature>
<evidence type="ECO:0000259" key="2">
    <source>
        <dbReference type="Pfam" id="PF00144"/>
    </source>
</evidence>
<keyword evidence="1" id="KW-0732">Signal</keyword>
<feature type="domain" description="Beta-lactamase-related" evidence="2">
    <location>
        <begin position="48"/>
        <end position="318"/>
    </location>
</feature>
<dbReference type="Proteomes" id="UP000093111">
    <property type="component" value="Unassembled WGS sequence"/>
</dbReference>
<evidence type="ECO:0000313" key="3">
    <source>
        <dbReference type="EMBL" id="OBZ95490.1"/>
    </source>
</evidence>
<sequence length="345" mass="37096">MNRIALSLALVFSSVPAHAQDGAATTPGAAERLTAVFDRAAQLPSLKSVVVSRDGQIIADRGYGGHTSREPTNIKSASKSVMSALVGIAIAKGELEGVDQKIAPILSRDLPDDPDPRLAQVTVGNLLSMQAGLERTSGPNYGRWVSSRNWVRSALSAPFEAEPGGPMLYSTGSTHLLSAILTRASGQSTLALARSWFEPLKDFSITAWDRDPQGIYLGGNQMAMSTRSLLAFGELYRNGGKTPEGVQIVPADWIAQSWQHRTNSRFTGDSYGYGWFLRTMAGRDVRYAWGYGGQMLYIVPSLGLTVAMTSQEDAPSARTGYRDSLHQLMTDIILASETGTADRPG</sequence>
<dbReference type="EMBL" id="LGLV01000007">
    <property type="protein sequence ID" value="OBZ95490.1"/>
    <property type="molecule type" value="Genomic_DNA"/>
</dbReference>
<feature type="chain" id="PRO_5008890167" evidence="1">
    <location>
        <begin position="20"/>
        <end position="345"/>
    </location>
</feature>
<name>A0A1C7P2K3_9HYPH</name>
<dbReference type="AlphaFoldDB" id="A0A1C7P2K3"/>
<dbReference type="PATRIC" id="fig|1612624.7.peg.4236"/>
<dbReference type="InterPro" id="IPR012338">
    <property type="entry name" value="Beta-lactam/transpept-like"/>
</dbReference>
<protein>
    <submittedName>
        <fullName evidence="3">6-aminohexanoate hydrolase</fullName>
    </submittedName>
</protein>
<dbReference type="STRING" id="1612624.ADU59_11770"/>